<dbReference type="EMBL" id="CP002588">
    <property type="protein sequence ID" value="AEA46227.1"/>
    <property type="molecule type" value="Genomic_DNA"/>
</dbReference>
<accession>F2KNJ9</accession>
<dbReference type="InterPro" id="IPR013702">
    <property type="entry name" value="FIST_domain_N"/>
</dbReference>
<gene>
    <name evidence="3" type="ordered locus">Arcve_0188</name>
</gene>
<proteinExistence type="predicted"/>
<protein>
    <recommendedName>
        <fullName evidence="5">Histidine kinase</fullName>
    </recommendedName>
</protein>
<dbReference type="PANTHER" id="PTHR40252">
    <property type="entry name" value="BLR0328 PROTEIN"/>
    <property type="match status" value="1"/>
</dbReference>
<keyword evidence="4" id="KW-1185">Reference proteome</keyword>
<dbReference type="RefSeq" id="WP_013682903.1">
    <property type="nucleotide sequence ID" value="NC_015320.1"/>
</dbReference>
<evidence type="ECO:0000313" key="4">
    <source>
        <dbReference type="Proteomes" id="UP000008136"/>
    </source>
</evidence>
<evidence type="ECO:0000259" key="2">
    <source>
        <dbReference type="SMART" id="SM01204"/>
    </source>
</evidence>
<dbReference type="GeneID" id="10393280"/>
<feature type="domain" description="FIST C-domain" evidence="2">
    <location>
        <begin position="213"/>
        <end position="346"/>
    </location>
</feature>
<sequence>MHVGIAYSNHENAGIAARNAVEEALDQSGGADLTILFTTNTYTRQDVLSAVAELVGKVVGCCTAGILTPDGVIREGIGVCTLKGVKAITYLSEVKDPWKSGEKAGEVFRKVKSGTTIIFPDGFIDGIPELLRGFYNSLGPEYVYVGGGSGDNLMSTRTQQFTEKGIIKSGFAAAIIDVTLSAAVGHGWRPLTDPMIVTKTSGKKIYEIEGEKAFEVYSRYVECDKENFAIYGMKYPFGLPCACGSFIIRDPIALGDDGSIELVSEVPQNSVVTIMGCENEEIIKVAEKVVELATSGVKKPRFALVFDCISRMFLLGSKFEEEIKAIKESLPVPFIGPLTFGEIYSTFNVPVFHNKTVVVAVGGD</sequence>
<dbReference type="STRING" id="693661.Arcve_0188"/>
<dbReference type="OrthoDB" id="140075at2157"/>
<dbReference type="Pfam" id="PF08495">
    <property type="entry name" value="FIST"/>
    <property type="match status" value="1"/>
</dbReference>
<evidence type="ECO:0000313" key="3">
    <source>
        <dbReference type="EMBL" id="AEA46227.1"/>
    </source>
</evidence>
<evidence type="ECO:0000259" key="1">
    <source>
        <dbReference type="SMART" id="SM00897"/>
    </source>
</evidence>
<dbReference type="eggNOG" id="arCOG02838">
    <property type="taxonomic scope" value="Archaea"/>
</dbReference>
<dbReference type="SMART" id="SM00897">
    <property type="entry name" value="FIST"/>
    <property type="match status" value="1"/>
</dbReference>
<dbReference type="InterPro" id="IPR019494">
    <property type="entry name" value="FIST_C"/>
</dbReference>
<dbReference type="AlphaFoldDB" id="F2KNJ9"/>
<dbReference type="HOGENOM" id="CLU_052774_2_0_2"/>
<dbReference type="SMART" id="SM01204">
    <property type="entry name" value="FIST_C"/>
    <property type="match status" value="1"/>
</dbReference>
<name>F2KNJ9_ARCVS</name>
<dbReference type="KEGG" id="ave:Arcve_0188"/>
<dbReference type="PANTHER" id="PTHR40252:SF2">
    <property type="entry name" value="BLR0328 PROTEIN"/>
    <property type="match status" value="1"/>
</dbReference>
<evidence type="ECO:0008006" key="5">
    <source>
        <dbReference type="Google" id="ProtNLM"/>
    </source>
</evidence>
<dbReference type="Pfam" id="PF10442">
    <property type="entry name" value="FIST_C"/>
    <property type="match status" value="1"/>
</dbReference>
<feature type="domain" description="FIST" evidence="1">
    <location>
        <begin position="30"/>
        <end position="212"/>
    </location>
</feature>
<reference evidence="3 4" key="1">
    <citation type="submission" date="2011-03" db="EMBL/GenBank/DDBJ databases">
        <title>The complete genome of Archaeoglobus veneficus SNP6.</title>
        <authorList>
            <consortium name="US DOE Joint Genome Institute (JGI-PGF)"/>
            <person name="Lucas S."/>
            <person name="Copeland A."/>
            <person name="Lapidus A."/>
            <person name="Bruce D."/>
            <person name="Goodwin L."/>
            <person name="Pitluck S."/>
            <person name="Kyrpides N."/>
            <person name="Mavromatis K."/>
            <person name="Pagani I."/>
            <person name="Ivanova N."/>
            <person name="Mikhailova N."/>
            <person name="Lu M."/>
            <person name="Detter J.C."/>
            <person name="Tapia R."/>
            <person name="Han C."/>
            <person name="Land M."/>
            <person name="Hauser L."/>
            <person name="Markowitz V."/>
            <person name="Cheng J.-F."/>
            <person name="Hugenholtz P."/>
            <person name="Woyke T."/>
            <person name="Wu D."/>
            <person name="Spring S."/>
            <person name="Brambilla E."/>
            <person name="Klenk H.-P."/>
            <person name="Eisen J.A."/>
        </authorList>
    </citation>
    <scope>NUCLEOTIDE SEQUENCE [LARGE SCALE GENOMIC DNA]</scope>
    <source>
        <strain>SNP6</strain>
    </source>
</reference>
<organism evidence="3 4">
    <name type="scientific">Archaeoglobus veneficus (strain DSM 11195 / SNP6)</name>
    <dbReference type="NCBI Taxonomy" id="693661"/>
    <lineage>
        <taxon>Archaea</taxon>
        <taxon>Methanobacteriati</taxon>
        <taxon>Methanobacteriota</taxon>
        <taxon>Archaeoglobi</taxon>
        <taxon>Archaeoglobales</taxon>
        <taxon>Archaeoglobaceae</taxon>
        <taxon>Archaeoglobus</taxon>
    </lineage>
</organism>
<dbReference type="Proteomes" id="UP000008136">
    <property type="component" value="Chromosome"/>
</dbReference>